<reference evidence="1 2" key="1">
    <citation type="submission" date="2019-06" db="EMBL/GenBank/DDBJ databases">
        <title>The draft genome of Rhizobium smilacinae PTYR-5.</title>
        <authorList>
            <person name="Liu L."/>
            <person name="Li L."/>
            <person name="Zhang X."/>
        </authorList>
    </citation>
    <scope>NUCLEOTIDE SEQUENCE [LARGE SCALE GENOMIC DNA]</scope>
    <source>
        <strain evidence="1 2">PTYR-5</strain>
    </source>
</reference>
<dbReference type="NCBIfam" id="TIGR01563">
    <property type="entry name" value="gp16_SPP1"/>
    <property type="match status" value="1"/>
</dbReference>
<name>A0A5C4XU10_9HYPH</name>
<dbReference type="OrthoDB" id="7570189at2"/>
<dbReference type="Pfam" id="PF05521">
    <property type="entry name" value="Phage_HCP"/>
    <property type="match status" value="1"/>
</dbReference>
<comment type="caution">
    <text evidence="1">The sequence shown here is derived from an EMBL/GenBank/DDBJ whole genome shotgun (WGS) entry which is preliminary data.</text>
</comment>
<accession>A0A5C4XU10</accession>
<dbReference type="AlphaFoldDB" id="A0A5C4XU10"/>
<gene>
    <name evidence="1" type="ORF">FHP24_05175</name>
</gene>
<dbReference type="InterPro" id="IPR008767">
    <property type="entry name" value="Phage_SPP1_head-tail_adaptor"/>
</dbReference>
<dbReference type="Proteomes" id="UP000311605">
    <property type="component" value="Unassembled WGS sequence"/>
</dbReference>
<organism evidence="1 2">
    <name type="scientific">Aliirhizobium smilacinae</name>
    <dbReference type="NCBI Taxonomy" id="1395944"/>
    <lineage>
        <taxon>Bacteria</taxon>
        <taxon>Pseudomonadati</taxon>
        <taxon>Pseudomonadota</taxon>
        <taxon>Alphaproteobacteria</taxon>
        <taxon>Hyphomicrobiales</taxon>
        <taxon>Rhizobiaceae</taxon>
        <taxon>Aliirhizobium</taxon>
    </lineage>
</organism>
<evidence type="ECO:0000313" key="1">
    <source>
        <dbReference type="EMBL" id="TNM66745.1"/>
    </source>
</evidence>
<dbReference type="EMBL" id="VDMN01000001">
    <property type="protein sequence ID" value="TNM66745.1"/>
    <property type="molecule type" value="Genomic_DNA"/>
</dbReference>
<proteinExistence type="predicted"/>
<protein>
    <submittedName>
        <fullName evidence="1">Head-tail adaptor protein</fullName>
    </submittedName>
</protein>
<sequence length="111" mass="12226">MMVVFFDPGQMTARLSLEEPVSTPDGQGGAAVTWTKIAAMWAKIEPVSSSLAERAGAEIGTITHRIWLRFREGVSTGQRLRKGARLFAVKLVQDPDETGRYLTCLCEEDGR</sequence>
<keyword evidence="2" id="KW-1185">Reference proteome</keyword>
<evidence type="ECO:0000313" key="2">
    <source>
        <dbReference type="Proteomes" id="UP000311605"/>
    </source>
</evidence>
<dbReference type="Gene3D" id="2.40.10.270">
    <property type="entry name" value="Bacteriophage SPP1 head-tail adaptor protein"/>
    <property type="match status" value="1"/>
</dbReference>
<dbReference type="InterPro" id="IPR038666">
    <property type="entry name" value="SSP1_head-tail_sf"/>
</dbReference>